<dbReference type="InterPro" id="IPR001810">
    <property type="entry name" value="F-box_dom"/>
</dbReference>
<dbReference type="SMART" id="SM00256">
    <property type="entry name" value="FBOX"/>
    <property type="match status" value="1"/>
</dbReference>
<dbReference type="GO" id="GO:0019005">
    <property type="term" value="C:SCF ubiquitin ligase complex"/>
    <property type="evidence" value="ECO:0007669"/>
    <property type="project" value="TreeGrafter"/>
</dbReference>
<keyword evidence="5" id="KW-0539">Nucleus</keyword>
<keyword evidence="8" id="KW-1185">Reference proteome</keyword>
<evidence type="ECO:0000313" key="7">
    <source>
        <dbReference type="EMBL" id="CAI0389348.1"/>
    </source>
</evidence>
<dbReference type="GO" id="GO:0005634">
    <property type="term" value="C:nucleus"/>
    <property type="evidence" value="ECO:0007669"/>
    <property type="project" value="UniProtKB-SubCell"/>
</dbReference>
<dbReference type="EMBL" id="CAMGYJ010000003">
    <property type="protein sequence ID" value="CAI0389348.1"/>
    <property type="molecule type" value="Genomic_DNA"/>
</dbReference>
<evidence type="ECO:0000256" key="4">
    <source>
        <dbReference type="ARBA" id="ARBA00022786"/>
    </source>
</evidence>
<comment type="subcellular location">
    <subcellularLocation>
        <location evidence="1">Nucleus</location>
    </subcellularLocation>
</comment>
<dbReference type="GO" id="GO:0010105">
    <property type="term" value="P:negative regulation of ethylene-activated signaling pathway"/>
    <property type="evidence" value="ECO:0007669"/>
    <property type="project" value="UniProtKB-ARBA"/>
</dbReference>
<dbReference type="SUPFAM" id="SSF52047">
    <property type="entry name" value="RNI-like"/>
    <property type="match status" value="2"/>
</dbReference>
<keyword evidence="3" id="KW-0936">Ethylene signaling pathway</keyword>
<dbReference type="FunFam" id="3.80.10.10:FF:000595">
    <property type="entry name" value="EIN3-binding F-box protein 1"/>
    <property type="match status" value="1"/>
</dbReference>
<evidence type="ECO:0000256" key="2">
    <source>
        <dbReference type="ARBA" id="ARBA00004906"/>
    </source>
</evidence>
<keyword evidence="4" id="KW-0833">Ubl conjugation pathway</keyword>
<gene>
    <name evidence="7" type="ORF">LITE_LOCUS6200</name>
</gene>
<evidence type="ECO:0000256" key="3">
    <source>
        <dbReference type="ARBA" id="ARBA00022745"/>
    </source>
</evidence>
<protein>
    <recommendedName>
        <fullName evidence="6">F-box domain-containing protein</fullName>
    </recommendedName>
</protein>
<organism evidence="7 8">
    <name type="scientific">Linum tenue</name>
    <dbReference type="NCBI Taxonomy" id="586396"/>
    <lineage>
        <taxon>Eukaryota</taxon>
        <taxon>Viridiplantae</taxon>
        <taxon>Streptophyta</taxon>
        <taxon>Embryophyta</taxon>
        <taxon>Tracheophyta</taxon>
        <taxon>Spermatophyta</taxon>
        <taxon>Magnoliopsida</taxon>
        <taxon>eudicotyledons</taxon>
        <taxon>Gunneridae</taxon>
        <taxon>Pentapetalae</taxon>
        <taxon>rosids</taxon>
        <taxon>fabids</taxon>
        <taxon>Malpighiales</taxon>
        <taxon>Linaceae</taxon>
        <taxon>Linum</taxon>
    </lineage>
</organism>
<sequence length="641" mass="67588">MPALVNYSNGDGEMYSFRANPMELAQLCSIAGDVYSPACKRARISSSFAFNSGESNRQPSIEILPDECLFEILRRIPGGKERGSCASVSKKWLLVLSSIRRSEICKPVSSCGDVEMESGESLEFEDDGCLTRSLEGKKATDLRLAAIAVGTSSRGGLGKLCIRGNHNSSGYGVTDLGLSAIARGCPSLRTLSLWNVPMVSDKGLSAIAKECHSIEKLDLCHCPSITDEGLAAIAGNCPNLSSLSIESCSRIGNAGLQAVAKLCPKLQSLSIKDCPLIGDQGLSALFSSSPAISKVKLQSLNITDFSLAVIGYYGRAVTSLVLTGLQFVSEKGFWVMGSAKGLEKLASLVITSCRGTTDVGLEAIAKGCPSLKQICLRKCSFVSDNGLVSFTKSAGCLESLQLEECNRVTESGIIGAISNCGAKLKLLSLVRCMGIKDTASGISLSSLSQCSSLRSLSIKNCPGFGSLGLALVGNLCPQLQHLELSGLHGVTDAGLLPLLQSCNAGLEKVNLSDCSNLSDEVVSTLARLHGGSLEVLNLDGCRRVTDASLAAIADHCMFLSDLDVSRCAVTDAGMGYLSNAEQLNIQVLSLSGCCYLSSKVLTCLKRMGRTLVGLNLQHCNGISSRTVEVLVESLWRCDILS</sequence>
<dbReference type="SUPFAM" id="SSF81383">
    <property type="entry name" value="F-box domain"/>
    <property type="match status" value="1"/>
</dbReference>
<dbReference type="GO" id="GO:0031146">
    <property type="term" value="P:SCF-dependent proteasomal ubiquitin-dependent protein catabolic process"/>
    <property type="evidence" value="ECO:0007669"/>
    <property type="project" value="TreeGrafter"/>
</dbReference>
<dbReference type="Proteomes" id="UP001154282">
    <property type="component" value="Unassembled WGS sequence"/>
</dbReference>
<dbReference type="SMART" id="SM00367">
    <property type="entry name" value="LRR_CC"/>
    <property type="match status" value="13"/>
</dbReference>
<comment type="caution">
    <text evidence="7">The sequence shown here is derived from an EMBL/GenBank/DDBJ whole genome shotgun (WGS) entry which is preliminary data.</text>
</comment>
<accession>A0AAV0HXW9</accession>
<proteinExistence type="predicted"/>
<evidence type="ECO:0000256" key="5">
    <source>
        <dbReference type="ARBA" id="ARBA00023242"/>
    </source>
</evidence>
<dbReference type="InterPro" id="IPR006553">
    <property type="entry name" value="Leu-rich_rpt_Cys-con_subtyp"/>
</dbReference>
<name>A0AAV0HXW9_9ROSI</name>
<dbReference type="PANTHER" id="PTHR13318:SF105">
    <property type="entry name" value="F-BOX_LRR-REPEAT PROTEIN 3"/>
    <property type="match status" value="1"/>
</dbReference>
<dbReference type="Pfam" id="PF25372">
    <property type="entry name" value="DUF7885"/>
    <property type="match status" value="3"/>
</dbReference>
<evidence type="ECO:0000256" key="1">
    <source>
        <dbReference type="ARBA" id="ARBA00004123"/>
    </source>
</evidence>
<feature type="domain" description="F-box" evidence="6">
    <location>
        <begin position="64"/>
        <end position="106"/>
    </location>
</feature>
<dbReference type="InterPro" id="IPR057207">
    <property type="entry name" value="FBXL15_LRR"/>
</dbReference>
<reference evidence="7" key="1">
    <citation type="submission" date="2022-08" db="EMBL/GenBank/DDBJ databases">
        <authorList>
            <person name="Gutierrez-Valencia J."/>
        </authorList>
    </citation>
    <scope>NUCLEOTIDE SEQUENCE</scope>
</reference>
<dbReference type="AlphaFoldDB" id="A0AAV0HXW9"/>
<dbReference type="PANTHER" id="PTHR13318">
    <property type="entry name" value="PARTNER OF PAIRED, ISOFORM B-RELATED"/>
    <property type="match status" value="1"/>
</dbReference>
<dbReference type="FunFam" id="3.80.10.10:FF:000473">
    <property type="entry name" value="EIN3-binding F-box protein 1"/>
    <property type="match status" value="1"/>
</dbReference>
<dbReference type="Gene3D" id="3.80.10.10">
    <property type="entry name" value="Ribonuclease Inhibitor"/>
    <property type="match status" value="4"/>
</dbReference>
<dbReference type="InterPro" id="IPR036047">
    <property type="entry name" value="F-box-like_dom_sf"/>
</dbReference>
<evidence type="ECO:0000313" key="8">
    <source>
        <dbReference type="Proteomes" id="UP001154282"/>
    </source>
</evidence>
<evidence type="ECO:0000259" key="6">
    <source>
        <dbReference type="SMART" id="SM00256"/>
    </source>
</evidence>
<dbReference type="InterPro" id="IPR032675">
    <property type="entry name" value="LRR_dom_sf"/>
</dbReference>
<dbReference type="FunFam" id="3.80.10.10:FF:000451">
    <property type="entry name" value="EIN3-binding F-box protein 1"/>
    <property type="match status" value="1"/>
</dbReference>
<comment type="pathway">
    <text evidence="2">Protein modification; protein ubiquitination.</text>
</comment>
<dbReference type="GO" id="GO:0009873">
    <property type="term" value="P:ethylene-activated signaling pathway"/>
    <property type="evidence" value="ECO:0007669"/>
    <property type="project" value="UniProtKB-KW"/>
</dbReference>